<proteinExistence type="predicted"/>
<reference evidence="2 3" key="1">
    <citation type="journal article" date="2022" name="Syst. Appl. Microbiol.">
        <title>Rhodopirellula aestuarii sp. nov., a novel member of the genus Rhodopirellula isolated from brackish sediments collected in the Tagus River estuary, Portugal.</title>
        <authorList>
            <person name="Vitorino I.R."/>
            <person name="Klimek D."/>
            <person name="Calusinska M."/>
            <person name="Lobo-da-Cunha A."/>
            <person name="Vasconcelos V."/>
            <person name="Lage O.M."/>
        </authorList>
    </citation>
    <scope>NUCLEOTIDE SEQUENCE [LARGE SCALE GENOMIC DNA]</scope>
    <source>
        <strain evidence="2 3">ICT_H3.1</strain>
    </source>
</reference>
<organism evidence="2 3">
    <name type="scientific">Aporhodopirellula aestuarii</name>
    <dbReference type="NCBI Taxonomy" id="2950107"/>
    <lineage>
        <taxon>Bacteria</taxon>
        <taxon>Pseudomonadati</taxon>
        <taxon>Planctomycetota</taxon>
        <taxon>Planctomycetia</taxon>
        <taxon>Pirellulales</taxon>
        <taxon>Pirellulaceae</taxon>
        <taxon>Aporhodopirellula</taxon>
    </lineage>
</organism>
<comment type="caution">
    <text evidence="2">The sequence shown here is derived from an EMBL/GenBank/DDBJ whole genome shotgun (WGS) entry which is preliminary data.</text>
</comment>
<evidence type="ECO:0000313" key="3">
    <source>
        <dbReference type="Proteomes" id="UP001202961"/>
    </source>
</evidence>
<dbReference type="EMBL" id="JAMQBK010000063">
    <property type="protein sequence ID" value="MCM2373632.1"/>
    <property type="molecule type" value="Genomic_DNA"/>
</dbReference>
<feature type="compositionally biased region" description="Basic and acidic residues" evidence="1">
    <location>
        <begin position="8"/>
        <end position="20"/>
    </location>
</feature>
<dbReference type="Gene3D" id="6.10.140.1340">
    <property type="match status" value="1"/>
</dbReference>
<keyword evidence="3" id="KW-1185">Reference proteome</keyword>
<gene>
    <name evidence="2" type="ORF">NB063_23715</name>
</gene>
<accession>A0ABT0U9I3</accession>
<evidence type="ECO:0000313" key="2">
    <source>
        <dbReference type="EMBL" id="MCM2373632.1"/>
    </source>
</evidence>
<dbReference type="Proteomes" id="UP001202961">
    <property type="component" value="Unassembled WGS sequence"/>
</dbReference>
<feature type="region of interest" description="Disordered" evidence="1">
    <location>
        <begin position="1"/>
        <end position="20"/>
    </location>
</feature>
<name>A0ABT0U9I3_9BACT</name>
<sequence length="153" mass="17469">MMLPATNRRAENHTSEEINREIARQTQQRIAYYTTKSPQEISERIRELDYEWDIERALESNASALAFSGIVLAATVNKKWLILPGLVTGFLFQHALQGWCPPLPILRRLGFRTAAEINEERYALKALRGDFERIISRDGVYGDHHAAFAAAQQ</sequence>
<evidence type="ECO:0000256" key="1">
    <source>
        <dbReference type="SAM" id="MobiDB-lite"/>
    </source>
</evidence>
<dbReference type="RefSeq" id="WP_250931391.1">
    <property type="nucleotide sequence ID" value="NZ_JAMQBK010000063.1"/>
</dbReference>
<evidence type="ECO:0008006" key="4">
    <source>
        <dbReference type="Google" id="ProtNLM"/>
    </source>
</evidence>
<protein>
    <recommendedName>
        <fullName evidence="4">DUF2892 domain-containing protein</fullName>
    </recommendedName>
</protein>